<proteinExistence type="predicted"/>
<organism evidence="3 4">
    <name type="scientific">Ruminococcus albus</name>
    <dbReference type="NCBI Taxonomy" id="1264"/>
    <lineage>
        <taxon>Bacteria</taxon>
        <taxon>Bacillati</taxon>
        <taxon>Bacillota</taxon>
        <taxon>Clostridia</taxon>
        <taxon>Eubacteriales</taxon>
        <taxon>Oscillospiraceae</taxon>
        <taxon>Ruminococcus</taxon>
    </lineage>
</organism>
<sequence length="289" mass="33374">MELVLRIILAGAIGFLVSLGCVKIFYRYRSGRTIKAVPDEKRIDILRRFRDYEEDNISRKHYPEFVLGRPAPKILQKYNYPAYCKTDSENEDSIVFSMLDFVCDNFRHYSHAVTGGGSLESVIKSCEKHEQKTNCRGLSIILSELLRMNGIKARHITCKPYEEPFNDCHVVVDCLLPSGSRIMLDPTYRLYFTDDNGDYVSLRQLREDVIAGRTLHANKNASYSGDAFDYDFYLEYMSKNLLRFNANYRSDNTDSISTQIELIPKGYSTDGYSKAVQYTTSLEYFWDMG</sequence>
<dbReference type="Pfam" id="PF01841">
    <property type="entry name" value="Transglut_core"/>
    <property type="match status" value="1"/>
</dbReference>
<dbReference type="Proteomes" id="UP000186015">
    <property type="component" value="Unassembled WGS sequence"/>
</dbReference>
<evidence type="ECO:0000259" key="2">
    <source>
        <dbReference type="Pfam" id="PF01841"/>
    </source>
</evidence>
<dbReference type="Gene3D" id="3.10.620.30">
    <property type="match status" value="1"/>
</dbReference>
<protein>
    <recommendedName>
        <fullName evidence="2">Transglutaminase-like domain-containing protein</fullName>
    </recommendedName>
</protein>
<reference evidence="3 4" key="1">
    <citation type="submission" date="2016-10" db="EMBL/GenBank/DDBJ databases">
        <authorList>
            <person name="de Groot N.N."/>
        </authorList>
    </citation>
    <scope>NUCLEOTIDE SEQUENCE [LARGE SCALE GENOMIC DNA]</scope>
    <source>
        <strain evidence="3 4">KH2T6</strain>
    </source>
</reference>
<dbReference type="SUPFAM" id="SSF54001">
    <property type="entry name" value="Cysteine proteinases"/>
    <property type="match status" value="1"/>
</dbReference>
<feature type="domain" description="Transglutaminase-like" evidence="2">
    <location>
        <begin position="93"/>
        <end position="183"/>
    </location>
</feature>
<gene>
    <name evidence="3" type="ORF">SAMN05216469_10532</name>
</gene>
<keyword evidence="1" id="KW-1133">Transmembrane helix</keyword>
<dbReference type="RefSeq" id="WP_074831797.1">
    <property type="nucleotide sequence ID" value="NZ_FOAT01000005.1"/>
</dbReference>
<evidence type="ECO:0000256" key="1">
    <source>
        <dbReference type="SAM" id="Phobius"/>
    </source>
</evidence>
<accession>A0A1H7JFC8</accession>
<dbReference type="OrthoDB" id="1651128at2"/>
<dbReference type="PROSITE" id="PS51257">
    <property type="entry name" value="PROKAR_LIPOPROTEIN"/>
    <property type="match status" value="1"/>
</dbReference>
<dbReference type="InterPro" id="IPR038765">
    <property type="entry name" value="Papain-like_cys_pep_sf"/>
</dbReference>
<evidence type="ECO:0000313" key="3">
    <source>
        <dbReference type="EMBL" id="SEK73172.1"/>
    </source>
</evidence>
<dbReference type="InterPro" id="IPR002931">
    <property type="entry name" value="Transglutaminase-like"/>
</dbReference>
<feature type="transmembrane region" description="Helical" evidence="1">
    <location>
        <begin position="6"/>
        <end position="26"/>
    </location>
</feature>
<dbReference type="AlphaFoldDB" id="A0A1H7JFC8"/>
<keyword evidence="1" id="KW-0472">Membrane</keyword>
<dbReference type="EMBL" id="FOAT01000005">
    <property type="protein sequence ID" value="SEK73172.1"/>
    <property type="molecule type" value="Genomic_DNA"/>
</dbReference>
<name>A0A1H7JFC8_RUMAL</name>
<evidence type="ECO:0000313" key="4">
    <source>
        <dbReference type="Proteomes" id="UP000186015"/>
    </source>
</evidence>
<keyword evidence="1" id="KW-0812">Transmembrane</keyword>